<reference evidence="2" key="1">
    <citation type="submission" date="2016-10" db="EMBL/GenBank/DDBJ databases">
        <authorList>
            <person name="Benchimol M."/>
            <person name="Almeida L.G."/>
            <person name="Vasconcelos A.T."/>
            <person name="Perreira-Neves A."/>
            <person name="Rosa I.A."/>
            <person name="Tasca T."/>
            <person name="Bogo M.R."/>
            <person name="de Souza W."/>
        </authorList>
    </citation>
    <scope>NUCLEOTIDE SEQUENCE [LARGE SCALE GENOMIC DNA]</scope>
    <source>
        <strain evidence="2">K</strain>
    </source>
</reference>
<dbReference type="OrthoDB" id="447103at2759"/>
<dbReference type="Gene3D" id="1.10.510.10">
    <property type="entry name" value="Transferase(Phosphotransferase) domain 1"/>
    <property type="match status" value="1"/>
</dbReference>
<evidence type="ECO:0000313" key="3">
    <source>
        <dbReference type="Proteomes" id="UP000179807"/>
    </source>
</evidence>
<accession>A0A1J4KTZ1</accession>
<proteinExistence type="predicted"/>
<dbReference type="InterPro" id="IPR011009">
    <property type="entry name" value="Kinase-like_dom_sf"/>
</dbReference>
<sequence>MWIFSRKSHPYSLSKQLFESHSILHYILYDCTRDSDQKELSAFEILAEKTPLQQSLLQNAIKIWKTFRHPAIPTFIDTYENNGSTYVITEKLLPFNDQILSNAECAWAIYTMVDFISFLGEDSQAVHGNLQNDAIFMTPGHELKIAGLHWVTVNGVGPFNDFHKEWSITTTFEGIEPSRGTPAYSIDLKFIATFINKWSPKLTHEIIKYGKLWGQNQPINQLQKQSVEYRNYNSGNNSNSQYADQNQQFYSQNPNIFQHQTQMQDQYQNHHTDNNQNLNQFQYQSPNQVDLSYDFPIQNQQFANQNQQFSDQDPDFPSPKMFLADEYWKEDKFMQTLLFLKDLPLKESTERENFYMNFLKIICIFSPSTQEYFLLPKFVSALSYSQSPAILEDILAIGKNIEQQKFDKVIIPIILPLFEIKNRSFRIHLLRKIEKLVSYFSEKEINEKVFPNVIIGLNDTAVALKSETIISMVYLAPKLNSMNGKMFIRELKRLQLDNEASIRCNSVICMAKIAKFIDEELRTQTLLAFFSKSAKDAFPPTRKASILAFRMCQQYFSLEDLASTVMPVIAPLCADTIPENCVMAAKTMKDFVHKFYISLNIKEEEPIETNSTSINSTTQKFDSQATENPTNAQINTSLGSSVNIPIISSTNSNIDNSTNSNEMNGNEFIGSDWQKGNYNQDFNEDEYWKQFTVQEPNDLSSKEANDVMRLFDPDSCFRTNLPPDNNFNEGNSAASLFGPIENNEKKDEEGNQNRKNSNNSTIHRKSKKKSPSLFSRAKQIIIGWNDIDWEEEEENQK</sequence>
<dbReference type="VEuPathDB" id="TrichDB:TRFO_02990"/>
<dbReference type="Gene3D" id="1.25.10.10">
    <property type="entry name" value="Leucine-rich Repeat Variant"/>
    <property type="match status" value="1"/>
</dbReference>
<dbReference type="RefSeq" id="XP_068367867.1">
    <property type="nucleotide sequence ID" value="XM_068491029.1"/>
</dbReference>
<dbReference type="SUPFAM" id="SSF56112">
    <property type="entry name" value="Protein kinase-like (PK-like)"/>
    <property type="match status" value="1"/>
</dbReference>
<dbReference type="InterPro" id="IPR051177">
    <property type="entry name" value="CIK-Related_Protein"/>
</dbReference>
<dbReference type="SUPFAM" id="SSF48371">
    <property type="entry name" value="ARM repeat"/>
    <property type="match status" value="1"/>
</dbReference>
<feature type="compositionally biased region" description="Basic and acidic residues" evidence="1">
    <location>
        <begin position="742"/>
        <end position="752"/>
    </location>
</feature>
<keyword evidence="3" id="KW-1185">Reference proteome</keyword>
<evidence type="ECO:0008006" key="4">
    <source>
        <dbReference type="Google" id="ProtNLM"/>
    </source>
</evidence>
<dbReference type="PANTHER" id="PTHR12984:SF3">
    <property type="entry name" value="N-TERMINAL KINASE-LIKE PROTEIN"/>
    <property type="match status" value="1"/>
</dbReference>
<feature type="compositionally biased region" description="Polar residues" evidence="1">
    <location>
        <begin position="722"/>
        <end position="734"/>
    </location>
</feature>
<name>A0A1J4KTZ1_9EUKA</name>
<gene>
    <name evidence="2" type="ORF">TRFO_02990</name>
</gene>
<feature type="region of interest" description="Disordered" evidence="1">
    <location>
        <begin position="721"/>
        <end position="774"/>
    </location>
</feature>
<evidence type="ECO:0000313" key="2">
    <source>
        <dbReference type="EMBL" id="OHT14731.1"/>
    </source>
</evidence>
<dbReference type="EMBL" id="MLAK01000325">
    <property type="protein sequence ID" value="OHT14731.1"/>
    <property type="molecule type" value="Genomic_DNA"/>
</dbReference>
<dbReference type="Gene3D" id="3.30.200.20">
    <property type="entry name" value="Phosphorylase Kinase, domain 1"/>
    <property type="match status" value="1"/>
</dbReference>
<organism evidence="2 3">
    <name type="scientific">Tritrichomonas foetus</name>
    <dbReference type="NCBI Taxonomy" id="1144522"/>
    <lineage>
        <taxon>Eukaryota</taxon>
        <taxon>Metamonada</taxon>
        <taxon>Parabasalia</taxon>
        <taxon>Tritrichomonadida</taxon>
        <taxon>Tritrichomonadidae</taxon>
        <taxon>Tritrichomonas</taxon>
    </lineage>
</organism>
<dbReference type="InterPro" id="IPR011989">
    <property type="entry name" value="ARM-like"/>
</dbReference>
<dbReference type="Proteomes" id="UP000179807">
    <property type="component" value="Unassembled WGS sequence"/>
</dbReference>
<comment type="caution">
    <text evidence="2">The sequence shown here is derived from an EMBL/GenBank/DDBJ whole genome shotgun (WGS) entry which is preliminary data.</text>
</comment>
<protein>
    <recommendedName>
        <fullName evidence="4">Protein kinase domain-containing protein</fullName>
    </recommendedName>
</protein>
<dbReference type="AlphaFoldDB" id="A0A1J4KTZ1"/>
<dbReference type="PANTHER" id="PTHR12984">
    <property type="entry name" value="SCY1-RELATED S/T PROTEIN KINASE-LIKE"/>
    <property type="match status" value="1"/>
</dbReference>
<dbReference type="InterPro" id="IPR016024">
    <property type="entry name" value="ARM-type_fold"/>
</dbReference>
<evidence type="ECO:0000256" key="1">
    <source>
        <dbReference type="SAM" id="MobiDB-lite"/>
    </source>
</evidence>
<dbReference type="GeneID" id="94825733"/>